<reference evidence="1 2" key="1">
    <citation type="submission" date="2018-02" db="EMBL/GenBank/DDBJ databases">
        <authorList>
            <person name="Dubost A."/>
        </authorList>
    </citation>
    <scope>NUCLEOTIDE SEQUENCE [LARGE SCALE GENOMIC DNA]</scope>
    <source>
        <strain evidence="2">JV551A3</strain>
    </source>
</reference>
<protein>
    <submittedName>
        <fullName evidence="1">Uncharacterized protein</fullName>
    </submittedName>
</protein>
<comment type="caution">
    <text evidence="1">The sequence shown here is derived from an EMBL/GenBank/DDBJ whole genome shotgun (WGS) entry which is preliminary data.</text>
</comment>
<dbReference type="Proteomes" id="UP000294335">
    <property type="component" value="Unassembled WGS sequence"/>
</dbReference>
<evidence type="ECO:0000313" key="2">
    <source>
        <dbReference type="Proteomes" id="UP000294335"/>
    </source>
</evidence>
<organism evidence="1 2">
    <name type="scientific">Pseudomonas inefficax</name>
    <dbReference type="NCBI Taxonomy" id="2078786"/>
    <lineage>
        <taxon>Bacteria</taxon>
        <taxon>Pseudomonadati</taxon>
        <taxon>Pseudomonadota</taxon>
        <taxon>Gammaproteobacteria</taxon>
        <taxon>Pseudomonadales</taxon>
        <taxon>Pseudomonadaceae</taxon>
        <taxon>Pseudomonas</taxon>
    </lineage>
</organism>
<evidence type="ECO:0000313" key="1">
    <source>
        <dbReference type="EMBL" id="SPO59353.1"/>
    </source>
</evidence>
<dbReference type="EMBL" id="OPYN01000055">
    <property type="protein sequence ID" value="SPO59353.1"/>
    <property type="molecule type" value="Genomic_DNA"/>
</dbReference>
<proteinExistence type="predicted"/>
<dbReference type="AlphaFoldDB" id="A0AAQ1P674"/>
<accession>A0AAQ1P674</accession>
<name>A0AAQ1P674_9PSED</name>
<keyword evidence="2" id="KW-1185">Reference proteome</keyword>
<sequence length="27" mass="2936">MFVQHDIEVDAKGARAFASGITGQKQM</sequence>
<gene>
    <name evidence="1" type="ORF">JV551A3_V1_550015</name>
</gene>